<proteinExistence type="predicted"/>
<organism evidence="1 2">
    <name type="scientific">Mixta tenebrionis</name>
    <dbReference type="NCBI Taxonomy" id="2562439"/>
    <lineage>
        <taxon>Bacteria</taxon>
        <taxon>Pseudomonadati</taxon>
        <taxon>Pseudomonadota</taxon>
        <taxon>Gammaproteobacteria</taxon>
        <taxon>Enterobacterales</taxon>
        <taxon>Erwiniaceae</taxon>
        <taxon>Mixta</taxon>
    </lineage>
</organism>
<reference evidence="1 2" key="1">
    <citation type="submission" date="2019-06" db="EMBL/GenBank/DDBJ databases">
        <authorList>
            <person name="Yang Y."/>
        </authorList>
    </citation>
    <scope>NUCLEOTIDE SEQUENCE [LARGE SCALE GENOMIC DNA]</scope>
    <source>
        <strain evidence="1 2">BIT-26</strain>
    </source>
</reference>
<evidence type="ECO:0000313" key="2">
    <source>
        <dbReference type="Proteomes" id="UP000319523"/>
    </source>
</evidence>
<comment type="caution">
    <text evidence="1">The sequence shown here is derived from an EMBL/GenBank/DDBJ whole genome shotgun (WGS) entry which is preliminary data.</text>
</comment>
<dbReference type="Proteomes" id="UP000319523">
    <property type="component" value="Unassembled WGS sequence"/>
</dbReference>
<dbReference type="EMBL" id="VHQI01000003">
    <property type="protein sequence ID" value="TPW43359.1"/>
    <property type="molecule type" value="Genomic_DNA"/>
</dbReference>
<protein>
    <submittedName>
        <fullName evidence="1">Uncharacterized protein</fullName>
    </submittedName>
</protein>
<keyword evidence="2" id="KW-1185">Reference proteome</keyword>
<dbReference type="RefSeq" id="WP_141175534.1">
    <property type="nucleotide sequence ID" value="NZ_JBHUFX010000013.1"/>
</dbReference>
<accession>A0A506VD36</accession>
<dbReference type="AlphaFoldDB" id="A0A506VD36"/>
<evidence type="ECO:0000313" key="1">
    <source>
        <dbReference type="EMBL" id="TPW43359.1"/>
    </source>
</evidence>
<name>A0A506VD36_9GAMM</name>
<gene>
    <name evidence="1" type="ORF">FKM52_07310</name>
</gene>
<sequence length="100" mass="10848">MFYIPGATHGRAAPRRPLPYPGRIGVTKKGACRSGVSARLAVTGPDENAEPQIEVAVAEVSGRRAGRLHPVTSGMWPVIRNDKFCRRLSLSELQLLNSLI</sequence>